<keyword evidence="3" id="KW-1185">Reference proteome</keyword>
<evidence type="ECO:0000313" key="3">
    <source>
        <dbReference type="Proteomes" id="UP000399805"/>
    </source>
</evidence>
<evidence type="ECO:0000256" key="1">
    <source>
        <dbReference type="SAM" id="MobiDB-lite"/>
    </source>
</evidence>
<reference evidence="2 3" key="1">
    <citation type="submission" date="2019-09" db="EMBL/GenBank/DDBJ databases">
        <authorList>
            <person name="Leyn A S."/>
        </authorList>
    </citation>
    <scope>NUCLEOTIDE SEQUENCE [LARGE SCALE GENOMIC DNA]</scope>
    <source>
        <strain evidence="2">AA231_1</strain>
    </source>
</reference>
<dbReference type="Proteomes" id="UP000399805">
    <property type="component" value="Unassembled WGS sequence"/>
</dbReference>
<dbReference type="AlphaFoldDB" id="A0A6I8LM43"/>
<feature type="region of interest" description="Disordered" evidence="1">
    <location>
        <begin position="1"/>
        <end position="22"/>
    </location>
</feature>
<sequence>MATVSRRSCRGAESGRTRSRQPLAVSPWRLHFAVHPSGLTWTTSRRAQNVQ</sequence>
<name>A0A6I8LM43_9PSEU</name>
<organism evidence="2 3">
    <name type="scientific">Amycolatopsis camponoti</name>
    <dbReference type="NCBI Taxonomy" id="2606593"/>
    <lineage>
        <taxon>Bacteria</taxon>
        <taxon>Bacillati</taxon>
        <taxon>Actinomycetota</taxon>
        <taxon>Actinomycetes</taxon>
        <taxon>Pseudonocardiales</taxon>
        <taxon>Pseudonocardiaceae</taxon>
        <taxon>Amycolatopsis</taxon>
    </lineage>
</organism>
<protein>
    <submittedName>
        <fullName evidence="2">Uncharacterized protein</fullName>
    </submittedName>
</protein>
<proteinExistence type="predicted"/>
<accession>A0A6I8LM43</accession>
<gene>
    <name evidence="2" type="ORF">AA23TX_01637</name>
</gene>
<dbReference type="EMBL" id="CABVGP010000001">
    <property type="protein sequence ID" value="VVJ16616.1"/>
    <property type="molecule type" value="Genomic_DNA"/>
</dbReference>
<evidence type="ECO:0000313" key="2">
    <source>
        <dbReference type="EMBL" id="VVJ16616.1"/>
    </source>
</evidence>